<feature type="domain" description="HTH lysR-type" evidence="5">
    <location>
        <begin position="9"/>
        <end position="66"/>
    </location>
</feature>
<organism evidence="6 7">
    <name type="scientific">Candidatus Scatomonas pullistercoris</name>
    <dbReference type="NCBI Taxonomy" id="2840920"/>
    <lineage>
        <taxon>Bacteria</taxon>
        <taxon>Bacillati</taxon>
        <taxon>Bacillota</taxon>
        <taxon>Clostridia</taxon>
        <taxon>Lachnospirales</taxon>
        <taxon>Lachnospiraceae</taxon>
        <taxon>Lachnospiraceae incertae sedis</taxon>
        <taxon>Candidatus Scatomonas</taxon>
    </lineage>
</organism>
<proteinExistence type="inferred from homology"/>
<dbReference type="PROSITE" id="PS50931">
    <property type="entry name" value="HTH_LYSR"/>
    <property type="match status" value="1"/>
</dbReference>
<evidence type="ECO:0000256" key="4">
    <source>
        <dbReference type="ARBA" id="ARBA00023163"/>
    </source>
</evidence>
<dbReference type="GO" id="GO:0003677">
    <property type="term" value="F:DNA binding"/>
    <property type="evidence" value="ECO:0007669"/>
    <property type="project" value="UniProtKB-KW"/>
</dbReference>
<dbReference type="GO" id="GO:0032993">
    <property type="term" value="C:protein-DNA complex"/>
    <property type="evidence" value="ECO:0007669"/>
    <property type="project" value="TreeGrafter"/>
</dbReference>
<evidence type="ECO:0000256" key="3">
    <source>
        <dbReference type="ARBA" id="ARBA00023125"/>
    </source>
</evidence>
<gene>
    <name evidence="6" type="ORF">IAB71_08320</name>
</gene>
<dbReference type="PROSITE" id="PS51257">
    <property type="entry name" value="PROKAR_LIPOPROTEIN"/>
    <property type="match status" value="1"/>
</dbReference>
<keyword evidence="4" id="KW-0804">Transcription</keyword>
<dbReference type="GO" id="GO:0003700">
    <property type="term" value="F:DNA-binding transcription factor activity"/>
    <property type="evidence" value="ECO:0007669"/>
    <property type="project" value="InterPro"/>
</dbReference>
<name>A0A9D1P4F1_9FIRM</name>
<comment type="caution">
    <text evidence="6">The sequence shown here is derived from an EMBL/GenBank/DDBJ whole genome shotgun (WGS) entry which is preliminary data.</text>
</comment>
<reference evidence="6" key="2">
    <citation type="journal article" date="2021" name="PeerJ">
        <title>Extensive microbial diversity within the chicken gut microbiome revealed by metagenomics and culture.</title>
        <authorList>
            <person name="Gilroy R."/>
            <person name="Ravi A."/>
            <person name="Getino M."/>
            <person name="Pursley I."/>
            <person name="Horton D.L."/>
            <person name="Alikhan N.F."/>
            <person name="Baker D."/>
            <person name="Gharbi K."/>
            <person name="Hall N."/>
            <person name="Watson M."/>
            <person name="Adriaenssens E.M."/>
            <person name="Foster-Nyarko E."/>
            <person name="Jarju S."/>
            <person name="Secka A."/>
            <person name="Antonio M."/>
            <person name="Oren A."/>
            <person name="Chaudhuri R.R."/>
            <person name="La Ragione R."/>
            <person name="Hildebrand F."/>
            <person name="Pallen M.J."/>
        </authorList>
    </citation>
    <scope>NUCLEOTIDE SEQUENCE</scope>
    <source>
        <strain evidence="6">CHK188-20938</strain>
    </source>
</reference>
<dbReference type="PANTHER" id="PTHR30346">
    <property type="entry name" value="TRANSCRIPTIONAL DUAL REGULATOR HCAR-RELATED"/>
    <property type="match status" value="1"/>
</dbReference>
<evidence type="ECO:0000259" key="5">
    <source>
        <dbReference type="PROSITE" id="PS50931"/>
    </source>
</evidence>
<dbReference type="EMBL" id="DVOO01000025">
    <property type="protein sequence ID" value="HIV25761.1"/>
    <property type="molecule type" value="Genomic_DNA"/>
</dbReference>
<accession>A0A9D1P4F1</accession>
<dbReference type="Pfam" id="PF00126">
    <property type="entry name" value="HTH_1"/>
    <property type="match status" value="1"/>
</dbReference>
<dbReference type="Proteomes" id="UP000824169">
    <property type="component" value="Unassembled WGS sequence"/>
</dbReference>
<dbReference type="AlphaFoldDB" id="A0A9D1P4F1"/>
<sequence length="168" mass="19440">MRKFSLSEISLLHIQIFLVACQELNFTKTASRCFVTQPTVSRAIDALEKSSGLQLFIREHSSLRLTPAGKALYKSLEQAVYLINTGFLHALELQEGYHSALKISYPAYTNLEILMQIVHSMKSEDPCMKIHYSSYQEFHQELPRLFPMKQILLSHTCMMEILFRIIRN</sequence>
<dbReference type="PANTHER" id="PTHR30346:SF28">
    <property type="entry name" value="HTH-TYPE TRANSCRIPTIONAL REGULATOR CYNR"/>
    <property type="match status" value="1"/>
</dbReference>
<comment type="similarity">
    <text evidence="1">Belongs to the LysR transcriptional regulatory family.</text>
</comment>
<dbReference type="Gene3D" id="1.10.10.10">
    <property type="entry name" value="Winged helix-like DNA-binding domain superfamily/Winged helix DNA-binding domain"/>
    <property type="match status" value="1"/>
</dbReference>
<evidence type="ECO:0000313" key="7">
    <source>
        <dbReference type="Proteomes" id="UP000824169"/>
    </source>
</evidence>
<evidence type="ECO:0000256" key="1">
    <source>
        <dbReference type="ARBA" id="ARBA00009437"/>
    </source>
</evidence>
<dbReference type="InterPro" id="IPR036390">
    <property type="entry name" value="WH_DNA-bd_sf"/>
</dbReference>
<protein>
    <submittedName>
        <fullName evidence="6">LysR family transcriptional regulator</fullName>
    </submittedName>
</protein>
<dbReference type="InterPro" id="IPR000847">
    <property type="entry name" value="LysR_HTH_N"/>
</dbReference>
<dbReference type="InterPro" id="IPR036388">
    <property type="entry name" value="WH-like_DNA-bd_sf"/>
</dbReference>
<evidence type="ECO:0000313" key="6">
    <source>
        <dbReference type="EMBL" id="HIV25761.1"/>
    </source>
</evidence>
<keyword evidence="2" id="KW-0805">Transcription regulation</keyword>
<reference evidence="6" key="1">
    <citation type="submission" date="2020-10" db="EMBL/GenBank/DDBJ databases">
        <authorList>
            <person name="Gilroy R."/>
        </authorList>
    </citation>
    <scope>NUCLEOTIDE SEQUENCE</scope>
    <source>
        <strain evidence="6">CHK188-20938</strain>
    </source>
</reference>
<dbReference type="SUPFAM" id="SSF46785">
    <property type="entry name" value="Winged helix' DNA-binding domain"/>
    <property type="match status" value="1"/>
</dbReference>
<keyword evidence="3" id="KW-0238">DNA-binding</keyword>
<evidence type="ECO:0000256" key="2">
    <source>
        <dbReference type="ARBA" id="ARBA00023015"/>
    </source>
</evidence>
<dbReference type="PRINTS" id="PR00039">
    <property type="entry name" value="HTHLYSR"/>
</dbReference>